<keyword evidence="11" id="KW-0479">Metal-binding</keyword>
<evidence type="ECO:0000259" key="12">
    <source>
        <dbReference type="PROSITE" id="PS51471"/>
    </source>
</evidence>
<dbReference type="GO" id="GO:0046872">
    <property type="term" value="F:metal ion binding"/>
    <property type="evidence" value="ECO:0007669"/>
    <property type="project" value="UniProtKB-KW"/>
</dbReference>
<reference evidence="13 14" key="1">
    <citation type="submission" date="2019-06" db="EMBL/GenBank/DDBJ databases">
        <title>New taxonomy in bacterial strain CC-CFT640, isolated from vineyard.</title>
        <authorList>
            <person name="Lin S.-Y."/>
            <person name="Tsai C.-F."/>
            <person name="Young C.-C."/>
        </authorList>
    </citation>
    <scope>NUCLEOTIDE SEQUENCE [LARGE SCALE GENOMIC DNA]</scope>
    <source>
        <strain evidence="13 14">CC-CFT640</strain>
    </source>
</reference>
<evidence type="ECO:0000313" key="13">
    <source>
        <dbReference type="EMBL" id="TXL77595.1"/>
    </source>
</evidence>
<gene>
    <name evidence="13" type="ORF">FHP25_09190</name>
</gene>
<evidence type="ECO:0000256" key="9">
    <source>
        <dbReference type="ARBA" id="ARBA00047725"/>
    </source>
</evidence>
<name>A0A5C8PRG5_9HYPH</name>
<evidence type="ECO:0000256" key="3">
    <source>
        <dbReference type="ARBA" id="ARBA00012293"/>
    </source>
</evidence>
<dbReference type="InterPro" id="IPR044861">
    <property type="entry name" value="IPNS-like_FE2OG_OXY"/>
</dbReference>
<dbReference type="InterPro" id="IPR027443">
    <property type="entry name" value="IPNS-like_sf"/>
</dbReference>
<keyword evidence="6" id="KW-0266">Ethylene biosynthesis</keyword>
<evidence type="ECO:0000256" key="10">
    <source>
        <dbReference type="ARBA" id="ARBA00049359"/>
    </source>
</evidence>
<comment type="catalytic activity">
    <reaction evidence="9">
        <text>2-oxoglutarate + O2 + 2 H(+) = ethene + 3 CO2 + H2O</text>
        <dbReference type="Rhea" id="RHEA:31523"/>
        <dbReference type="ChEBI" id="CHEBI:15377"/>
        <dbReference type="ChEBI" id="CHEBI:15378"/>
        <dbReference type="ChEBI" id="CHEBI:15379"/>
        <dbReference type="ChEBI" id="CHEBI:16526"/>
        <dbReference type="ChEBI" id="CHEBI:16810"/>
        <dbReference type="ChEBI" id="CHEBI:18153"/>
        <dbReference type="EC" id="1.13.12.19"/>
    </reaction>
</comment>
<evidence type="ECO:0000256" key="6">
    <source>
        <dbReference type="ARBA" id="ARBA00022666"/>
    </source>
</evidence>
<dbReference type="InterPro" id="IPR026992">
    <property type="entry name" value="DIOX_N"/>
</dbReference>
<comment type="cofactor">
    <cofactor evidence="1">
        <name>Fe(2+)</name>
        <dbReference type="ChEBI" id="CHEBI:29033"/>
    </cofactor>
</comment>
<comment type="catalytic activity">
    <reaction evidence="10">
        <text>L-arginine + 2-oxoglutarate + O2 = guanidine + L-glutamate 5-semialdehyde + succinate + CO2</text>
        <dbReference type="Rhea" id="RHEA:31535"/>
        <dbReference type="ChEBI" id="CHEBI:15379"/>
        <dbReference type="ChEBI" id="CHEBI:16526"/>
        <dbReference type="ChEBI" id="CHEBI:16810"/>
        <dbReference type="ChEBI" id="CHEBI:30031"/>
        <dbReference type="ChEBI" id="CHEBI:30087"/>
        <dbReference type="ChEBI" id="CHEBI:32682"/>
        <dbReference type="ChEBI" id="CHEBI:58066"/>
        <dbReference type="EC" id="1.14.20.7"/>
    </reaction>
</comment>
<sequence length="349" mass="38895">MHLFKQHAVRDVDDVAARIPIIDFGPHFAGDAAALAPLARQVRDACERVGFFYIAGHGVPPDIVARAFAASRRFHALPLHEKLALRLNENNIGYLPMNASVQGASTVHKATKPNQNESFFVSHDRGPDHRDVLAGLPLRGRNQWPPGLPDIRADMMGYFAALAALGERMLPVFATSLGLKADWFAPHFADEAHINLRFLHYPPQDTDEDNVFGQAPHTDNSFLTILAREDVPGLAVRLTSGEWFPPPVIEGTFLVNLGNMMRRWSNDRYLSTPHGVLNDSGTDRYSIAFFYSPNVATTIEVLPTCCGPDDPPKYPPAVYRDLVLEFYRKNYFHQKGHESQAAKLEHLGL</sequence>
<evidence type="ECO:0000256" key="5">
    <source>
        <dbReference type="ARBA" id="ARBA00019045"/>
    </source>
</evidence>
<evidence type="ECO:0000256" key="4">
    <source>
        <dbReference type="ARBA" id="ARBA00012531"/>
    </source>
</evidence>
<feature type="domain" description="Fe2OG dioxygenase" evidence="12">
    <location>
        <begin position="191"/>
        <end position="293"/>
    </location>
</feature>
<comment type="caution">
    <text evidence="13">The sequence shown here is derived from an EMBL/GenBank/DDBJ whole genome shotgun (WGS) entry which is preliminary data.</text>
</comment>
<dbReference type="Gene3D" id="2.60.120.330">
    <property type="entry name" value="B-lactam Antibiotic, Isopenicillin N Synthase, Chain"/>
    <property type="match status" value="1"/>
</dbReference>
<dbReference type="PROSITE" id="PS51471">
    <property type="entry name" value="FE2OG_OXY"/>
    <property type="match status" value="1"/>
</dbReference>
<evidence type="ECO:0000256" key="2">
    <source>
        <dbReference type="ARBA" id="ARBA00004767"/>
    </source>
</evidence>
<accession>A0A5C8PRG5</accession>
<dbReference type="GO" id="GO:0102276">
    <property type="term" value="F:2-oxoglutarate oxygenase/decarboxylase (ethylene-forming) activity"/>
    <property type="evidence" value="ECO:0007669"/>
    <property type="project" value="UniProtKB-EC"/>
</dbReference>
<dbReference type="EC" id="1.13.12.19" evidence="4"/>
<proteinExistence type="inferred from homology"/>
<dbReference type="PANTHER" id="PTHR47990">
    <property type="entry name" value="2-OXOGLUTARATE (2OG) AND FE(II)-DEPENDENT OXYGENASE SUPERFAMILY PROTEIN-RELATED"/>
    <property type="match status" value="1"/>
</dbReference>
<dbReference type="InterPro" id="IPR005123">
    <property type="entry name" value="Oxoglu/Fe-dep_dioxygenase_dom"/>
</dbReference>
<dbReference type="OrthoDB" id="21825at2"/>
<evidence type="ECO:0000256" key="8">
    <source>
        <dbReference type="ARBA" id="ARBA00031282"/>
    </source>
</evidence>
<comment type="similarity">
    <text evidence="11">Belongs to the iron/ascorbate-dependent oxidoreductase family.</text>
</comment>
<keyword evidence="11" id="KW-0560">Oxidoreductase</keyword>
<dbReference type="InterPro" id="IPR050231">
    <property type="entry name" value="Iron_ascorbate_oxido_reductase"/>
</dbReference>
<dbReference type="SUPFAM" id="SSF51197">
    <property type="entry name" value="Clavaminate synthase-like"/>
    <property type="match status" value="1"/>
</dbReference>
<evidence type="ECO:0000313" key="14">
    <source>
        <dbReference type="Proteomes" id="UP000321638"/>
    </source>
</evidence>
<dbReference type="Pfam" id="PF03171">
    <property type="entry name" value="2OG-FeII_Oxy"/>
    <property type="match status" value="1"/>
</dbReference>
<organism evidence="13 14">
    <name type="scientific">Vineibacter terrae</name>
    <dbReference type="NCBI Taxonomy" id="2586908"/>
    <lineage>
        <taxon>Bacteria</taxon>
        <taxon>Pseudomonadati</taxon>
        <taxon>Pseudomonadota</taxon>
        <taxon>Alphaproteobacteria</taxon>
        <taxon>Hyphomicrobiales</taxon>
        <taxon>Vineibacter</taxon>
    </lineage>
</organism>
<evidence type="ECO:0000256" key="1">
    <source>
        <dbReference type="ARBA" id="ARBA00001954"/>
    </source>
</evidence>
<dbReference type="EMBL" id="VDUZ01000008">
    <property type="protein sequence ID" value="TXL77595.1"/>
    <property type="molecule type" value="Genomic_DNA"/>
</dbReference>
<keyword evidence="11" id="KW-0408">Iron</keyword>
<dbReference type="RefSeq" id="WP_147846635.1">
    <property type="nucleotide sequence ID" value="NZ_VDUZ01000008.1"/>
</dbReference>
<dbReference type="AlphaFoldDB" id="A0A5C8PRG5"/>
<dbReference type="Pfam" id="PF14226">
    <property type="entry name" value="DIOX_N"/>
    <property type="match status" value="1"/>
</dbReference>
<protein>
    <recommendedName>
        <fullName evidence="5">2-oxoglutarate-dependent ethylene/succinate-forming enzyme</fullName>
        <ecNumber evidence="4">1.13.12.19</ecNumber>
        <ecNumber evidence="3">1.14.20.7</ecNumber>
    </recommendedName>
    <alternativeName>
        <fullName evidence="7">2-oxoglutarate dioxygenase (ethylene-forming)</fullName>
    </alternativeName>
    <alternativeName>
        <fullName evidence="8">2-oxoglutarate/L-arginine monooxygenase/decarboxylase (succinate-forming)</fullName>
    </alternativeName>
</protein>
<dbReference type="Proteomes" id="UP000321638">
    <property type="component" value="Unassembled WGS sequence"/>
</dbReference>
<dbReference type="EC" id="1.14.20.7" evidence="3"/>
<dbReference type="GO" id="GO:0009693">
    <property type="term" value="P:ethylene biosynthetic process"/>
    <property type="evidence" value="ECO:0007669"/>
    <property type="project" value="UniProtKB-KW"/>
</dbReference>
<evidence type="ECO:0000256" key="11">
    <source>
        <dbReference type="RuleBase" id="RU003682"/>
    </source>
</evidence>
<keyword evidence="14" id="KW-1185">Reference proteome</keyword>
<dbReference type="PRINTS" id="PR00682">
    <property type="entry name" value="IPNSYNTHASE"/>
</dbReference>
<comment type="pathway">
    <text evidence="2">Alkene biosynthesis; ethylene biosynthesis via 2-oxoglutarate.</text>
</comment>
<evidence type="ECO:0000256" key="7">
    <source>
        <dbReference type="ARBA" id="ARBA00031011"/>
    </source>
</evidence>